<dbReference type="AlphaFoldDB" id="A0AAV4NFA0"/>
<evidence type="ECO:0008006" key="3">
    <source>
        <dbReference type="Google" id="ProtNLM"/>
    </source>
</evidence>
<reference evidence="1 2" key="1">
    <citation type="submission" date="2021-06" db="EMBL/GenBank/DDBJ databases">
        <title>Caerostris darwini draft genome.</title>
        <authorList>
            <person name="Kono N."/>
            <person name="Arakawa K."/>
        </authorList>
    </citation>
    <scope>NUCLEOTIDE SEQUENCE [LARGE SCALE GENOMIC DNA]</scope>
</reference>
<comment type="caution">
    <text evidence="1">The sequence shown here is derived from an EMBL/GenBank/DDBJ whole genome shotgun (WGS) entry which is preliminary data.</text>
</comment>
<dbReference type="Proteomes" id="UP001054837">
    <property type="component" value="Unassembled WGS sequence"/>
</dbReference>
<dbReference type="EMBL" id="BPLQ01001616">
    <property type="protein sequence ID" value="GIX83401.1"/>
    <property type="molecule type" value="Genomic_DNA"/>
</dbReference>
<organism evidence="1 2">
    <name type="scientific">Caerostris darwini</name>
    <dbReference type="NCBI Taxonomy" id="1538125"/>
    <lineage>
        <taxon>Eukaryota</taxon>
        <taxon>Metazoa</taxon>
        <taxon>Ecdysozoa</taxon>
        <taxon>Arthropoda</taxon>
        <taxon>Chelicerata</taxon>
        <taxon>Arachnida</taxon>
        <taxon>Araneae</taxon>
        <taxon>Araneomorphae</taxon>
        <taxon>Entelegynae</taxon>
        <taxon>Araneoidea</taxon>
        <taxon>Araneidae</taxon>
        <taxon>Caerostris</taxon>
    </lineage>
</organism>
<name>A0AAV4NFA0_9ARAC</name>
<proteinExistence type="predicted"/>
<accession>A0AAV4NFA0</accession>
<sequence>MLVDVYPWQSAIFGKGRNGNSTQKRPGNFCTPSHARVLKTQTLIFCERSGRGDPLVSSKSAGSCAMD</sequence>
<evidence type="ECO:0000313" key="1">
    <source>
        <dbReference type="EMBL" id="GIX83401.1"/>
    </source>
</evidence>
<gene>
    <name evidence="1" type="ORF">CDAR_222771</name>
</gene>
<keyword evidence="2" id="KW-1185">Reference proteome</keyword>
<evidence type="ECO:0000313" key="2">
    <source>
        <dbReference type="Proteomes" id="UP001054837"/>
    </source>
</evidence>
<protein>
    <recommendedName>
        <fullName evidence="3">Ycf15</fullName>
    </recommendedName>
</protein>